<dbReference type="SMART" id="SM00382">
    <property type="entry name" value="AAA"/>
    <property type="match status" value="1"/>
</dbReference>
<feature type="transmembrane region" description="Helical" evidence="12">
    <location>
        <begin position="305"/>
        <end position="323"/>
    </location>
</feature>
<evidence type="ECO:0000256" key="8">
    <source>
        <dbReference type="ARBA" id="ARBA00022989"/>
    </source>
</evidence>
<keyword evidence="5 12" id="KW-0812">Transmembrane</keyword>
<dbReference type="InterPro" id="IPR017871">
    <property type="entry name" value="ABC_transporter-like_CS"/>
</dbReference>
<dbReference type="PANTHER" id="PTHR43394">
    <property type="entry name" value="ATP-DEPENDENT PERMEASE MDL1, MITOCHONDRIAL"/>
    <property type="match status" value="1"/>
</dbReference>
<comment type="similarity">
    <text evidence="10">Belongs to the ABC transporter superfamily. Siderophore-Fe(3+) uptake transporter (SIUT) (TC 3.A.1.21) family.</text>
</comment>
<feature type="region of interest" description="Disordered" evidence="11">
    <location>
        <begin position="346"/>
        <end position="376"/>
    </location>
</feature>
<dbReference type="GO" id="GO:0005524">
    <property type="term" value="F:ATP binding"/>
    <property type="evidence" value="ECO:0007669"/>
    <property type="project" value="UniProtKB-KW"/>
</dbReference>
<organism evidence="15">
    <name type="scientific">Streptomyces sp. NBC_00049</name>
    <dbReference type="NCBI Taxonomy" id="2903617"/>
    <lineage>
        <taxon>Bacteria</taxon>
        <taxon>Bacillati</taxon>
        <taxon>Actinomycetota</taxon>
        <taxon>Actinomycetes</taxon>
        <taxon>Kitasatosporales</taxon>
        <taxon>Streptomycetaceae</taxon>
        <taxon>Streptomyces</taxon>
    </lineage>
</organism>
<dbReference type="FunFam" id="3.40.50.300:FF:000221">
    <property type="entry name" value="Multidrug ABC transporter ATP-binding protein"/>
    <property type="match status" value="1"/>
</dbReference>
<dbReference type="InterPro" id="IPR003593">
    <property type="entry name" value="AAA+_ATPase"/>
</dbReference>
<evidence type="ECO:0000256" key="9">
    <source>
        <dbReference type="ARBA" id="ARBA00023136"/>
    </source>
</evidence>
<evidence type="ECO:0000259" key="13">
    <source>
        <dbReference type="PROSITE" id="PS50893"/>
    </source>
</evidence>
<dbReference type="GO" id="GO:0005886">
    <property type="term" value="C:plasma membrane"/>
    <property type="evidence" value="ECO:0007669"/>
    <property type="project" value="UniProtKB-SubCell"/>
</dbReference>
<feature type="transmembrane region" description="Helical" evidence="12">
    <location>
        <begin position="87"/>
        <end position="110"/>
    </location>
</feature>
<evidence type="ECO:0000256" key="4">
    <source>
        <dbReference type="ARBA" id="ARBA00022519"/>
    </source>
</evidence>
<feature type="transmembrane region" description="Helical" evidence="12">
    <location>
        <begin position="190"/>
        <end position="210"/>
    </location>
</feature>
<keyword evidence="7 15" id="KW-0067">ATP-binding</keyword>
<feature type="transmembrane region" description="Helical" evidence="12">
    <location>
        <begin position="270"/>
        <end position="293"/>
    </location>
</feature>
<dbReference type="Pfam" id="PF00664">
    <property type="entry name" value="ABC_membrane"/>
    <property type="match status" value="1"/>
</dbReference>
<dbReference type="PROSITE" id="PS50893">
    <property type="entry name" value="ABC_TRANSPORTER_2"/>
    <property type="match status" value="1"/>
</dbReference>
<keyword evidence="4" id="KW-0997">Cell inner membrane</keyword>
<evidence type="ECO:0000259" key="14">
    <source>
        <dbReference type="PROSITE" id="PS50929"/>
    </source>
</evidence>
<evidence type="ECO:0000256" key="11">
    <source>
        <dbReference type="SAM" id="MobiDB-lite"/>
    </source>
</evidence>
<dbReference type="PANTHER" id="PTHR43394:SF1">
    <property type="entry name" value="ATP-BINDING CASSETTE SUB-FAMILY B MEMBER 10, MITOCHONDRIAL"/>
    <property type="match status" value="1"/>
</dbReference>
<evidence type="ECO:0000313" key="15">
    <source>
        <dbReference type="EMBL" id="WTU73547.1"/>
    </source>
</evidence>
<dbReference type="AlphaFoldDB" id="A0AAU2JPY4"/>
<dbReference type="Pfam" id="PF00005">
    <property type="entry name" value="ABC_tran"/>
    <property type="match status" value="1"/>
</dbReference>
<dbReference type="PROSITE" id="PS00211">
    <property type="entry name" value="ABC_TRANSPORTER_1"/>
    <property type="match status" value="1"/>
</dbReference>
<sequence>MEEQPTGAARRPDALPGAIPDVVPEKASDKASEKVPLRTLLAHVRPQAPALVAATLLSGVAAILALAQPLVVKRVFSDLSASRPVTGVVLVIVGLFLAEALLGAAQSYLLGRIGEGIVLNLRTRLVGRLLRWPLSTHERHRSGDLISRVSTDTTAVRGALASSLTDILAGVLTFVGSLVLMLVLDPLMLGLTLGCLVVALLAVFAVSVRIMGATVQAQRSVGRLSAGLERVLRAIRTVKLSTAEDREQARLVGEVESAYRAGIRQTKLEALVHPVTSVAVQGALVLVLGIGGARVAQGSMELGELVAFLLYLLYLAVPMGTLFTSVTDLQAGRAALARVEELMREPLETGPPDAPDPPAAEDAKAAKDAERPPDTPAVSLRAVGFCYPSRKGVPALDGLEFDAPEFSRTALVGPSGAGKSTVLALLGRLYDPDAGTVRLFGRDIDGIPLNELRGMIGHVEQESPVLAGTLRSNLLYACPDASDDQLAAVLRKTNLTDFVASLPDGLETDVGDGGVLLSGGQRQRVAIARMLLKEPRVLLLDEVTSQMDAENEHLLQRTLREAARTCTVLVVAHRLSTVQDADQILVVDGGRVRAKGTHASLLRTDELYAHLARTQFLPPPERQECGPNSSKSLGV</sequence>
<dbReference type="SUPFAM" id="SSF52540">
    <property type="entry name" value="P-loop containing nucleoside triphosphate hydrolases"/>
    <property type="match status" value="1"/>
</dbReference>
<feature type="domain" description="ABC transporter" evidence="13">
    <location>
        <begin position="380"/>
        <end position="614"/>
    </location>
</feature>
<evidence type="ECO:0000256" key="1">
    <source>
        <dbReference type="ARBA" id="ARBA00004429"/>
    </source>
</evidence>
<accession>A0AAU2JPY4</accession>
<dbReference type="EMBL" id="CP108264">
    <property type="protein sequence ID" value="WTU73547.1"/>
    <property type="molecule type" value="Genomic_DNA"/>
</dbReference>
<dbReference type="GO" id="GO:0016887">
    <property type="term" value="F:ATP hydrolysis activity"/>
    <property type="evidence" value="ECO:0007669"/>
    <property type="project" value="InterPro"/>
</dbReference>
<keyword evidence="6" id="KW-0547">Nucleotide-binding</keyword>
<feature type="domain" description="ABC transmembrane type-1" evidence="14">
    <location>
        <begin position="52"/>
        <end position="331"/>
    </location>
</feature>
<keyword evidence="2" id="KW-0813">Transport</keyword>
<feature type="compositionally biased region" description="Basic and acidic residues" evidence="11">
    <location>
        <begin position="361"/>
        <end position="373"/>
    </location>
</feature>
<dbReference type="InterPro" id="IPR036640">
    <property type="entry name" value="ABC1_TM_sf"/>
</dbReference>
<gene>
    <name evidence="15" type="ORF">OG327_09465</name>
</gene>
<evidence type="ECO:0000256" key="10">
    <source>
        <dbReference type="ARBA" id="ARBA00023455"/>
    </source>
</evidence>
<dbReference type="GO" id="GO:0015421">
    <property type="term" value="F:ABC-type oligopeptide transporter activity"/>
    <property type="evidence" value="ECO:0007669"/>
    <property type="project" value="TreeGrafter"/>
</dbReference>
<dbReference type="InterPro" id="IPR027417">
    <property type="entry name" value="P-loop_NTPase"/>
</dbReference>
<evidence type="ECO:0000256" key="7">
    <source>
        <dbReference type="ARBA" id="ARBA00022840"/>
    </source>
</evidence>
<dbReference type="InterPro" id="IPR011527">
    <property type="entry name" value="ABC1_TM_dom"/>
</dbReference>
<evidence type="ECO:0000256" key="2">
    <source>
        <dbReference type="ARBA" id="ARBA00022448"/>
    </source>
</evidence>
<proteinExistence type="inferred from homology"/>
<comment type="subcellular location">
    <subcellularLocation>
        <location evidence="1">Cell inner membrane</location>
        <topology evidence="1">Multi-pass membrane protein</topology>
    </subcellularLocation>
</comment>
<keyword evidence="9 12" id="KW-0472">Membrane</keyword>
<dbReference type="InterPro" id="IPR039421">
    <property type="entry name" value="Type_1_exporter"/>
</dbReference>
<evidence type="ECO:0000256" key="5">
    <source>
        <dbReference type="ARBA" id="ARBA00022692"/>
    </source>
</evidence>
<evidence type="ECO:0000256" key="3">
    <source>
        <dbReference type="ARBA" id="ARBA00022475"/>
    </source>
</evidence>
<feature type="transmembrane region" description="Helical" evidence="12">
    <location>
        <begin position="167"/>
        <end position="184"/>
    </location>
</feature>
<dbReference type="CDD" id="cd18551">
    <property type="entry name" value="ABC_6TM_LmrA_like"/>
    <property type="match status" value="1"/>
</dbReference>
<keyword evidence="8 12" id="KW-1133">Transmembrane helix</keyword>
<dbReference type="Gene3D" id="3.40.50.300">
    <property type="entry name" value="P-loop containing nucleotide triphosphate hydrolases"/>
    <property type="match status" value="1"/>
</dbReference>
<reference evidence="15" key="1">
    <citation type="submission" date="2022-10" db="EMBL/GenBank/DDBJ databases">
        <title>The complete genomes of actinobacterial strains from the NBC collection.</title>
        <authorList>
            <person name="Joergensen T.S."/>
            <person name="Alvarez Arevalo M."/>
            <person name="Sterndorff E.B."/>
            <person name="Faurdal D."/>
            <person name="Vuksanovic O."/>
            <person name="Mourched A.-S."/>
            <person name="Charusanti P."/>
            <person name="Shaw S."/>
            <person name="Blin K."/>
            <person name="Weber T."/>
        </authorList>
    </citation>
    <scope>NUCLEOTIDE SEQUENCE</scope>
    <source>
        <strain evidence="15">NBC_00049</strain>
    </source>
</reference>
<feature type="transmembrane region" description="Helical" evidence="12">
    <location>
        <begin position="48"/>
        <end position="67"/>
    </location>
</feature>
<evidence type="ECO:0000256" key="6">
    <source>
        <dbReference type="ARBA" id="ARBA00022741"/>
    </source>
</evidence>
<dbReference type="Gene3D" id="1.20.1560.10">
    <property type="entry name" value="ABC transporter type 1, transmembrane domain"/>
    <property type="match status" value="1"/>
</dbReference>
<name>A0AAU2JPY4_9ACTN</name>
<keyword evidence="3" id="KW-1003">Cell membrane</keyword>
<protein>
    <submittedName>
        <fullName evidence="15">ABC transporter ATP-binding protein/permease</fullName>
    </submittedName>
</protein>
<feature type="region of interest" description="Disordered" evidence="11">
    <location>
        <begin position="1"/>
        <end position="30"/>
    </location>
</feature>
<dbReference type="PROSITE" id="PS50929">
    <property type="entry name" value="ABC_TM1F"/>
    <property type="match status" value="1"/>
</dbReference>
<evidence type="ECO:0000256" key="12">
    <source>
        <dbReference type="SAM" id="Phobius"/>
    </source>
</evidence>
<dbReference type="InterPro" id="IPR003439">
    <property type="entry name" value="ABC_transporter-like_ATP-bd"/>
</dbReference>
<dbReference type="SUPFAM" id="SSF90123">
    <property type="entry name" value="ABC transporter transmembrane region"/>
    <property type="match status" value="1"/>
</dbReference>